<dbReference type="HOGENOM" id="CLU_2989152_0_0_0"/>
<protein>
    <submittedName>
        <fullName evidence="1">Uncharacterized protein</fullName>
    </submittedName>
</protein>
<evidence type="ECO:0000313" key="2">
    <source>
        <dbReference type="Proteomes" id="UP000010467"/>
    </source>
</evidence>
<evidence type="ECO:0000313" key="1">
    <source>
        <dbReference type="EMBL" id="AFZ67552.1"/>
    </source>
</evidence>
<dbReference type="AlphaFoldDB" id="L0A2Z5"/>
<organism evidence="1 2">
    <name type="scientific">Deinococcus peraridilitoris (strain DSM 19664 / LMG 22246 / CIP 109416 / KR-200)</name>
    <dbReference type="NCBI Taxonomy" id="937777"/>
    <lineage>
        <taxon>Bacteria</taxon>
        <taxon>Thermotogati</taxon>
        <taxon>Deinococcota</taxon>
        <taxon>Deinococci</taxon>
        <taxon>Deinococcales</taxon>
        <taxon>Deinococcaceae</taxon>
        <taxon>Deinococcus</taxon>
    </lineage>
</organism>
<dbReference type="EMBL" id="CP003382">
    <property type="protein sequence ID" value="AFZ67552.1"/>
    <property type="molecule type" value="Genomic_DNA"/>
</dbReference>
<dbReference type="Proteomes" id="UP000010467">
    <property type="component" value="Chromosome"/>
</dbReference>
<gene>
    <name evidence="1" type="ordered locus">Deipe_2056</name>
</gene>
<accession>L0A2Z5</accession>
<dbReference type="STRING" id="937777.Deipe_2056"/>
<keyword evidence="2" id="KW-1185">Reference proteome</keyword>
<dbReference type="PATRIC" id="fig|937777.3.peg.2066"/>
<proteinExistence type="predicted"/>
<sequence length="58" mass="6541">MPELFLILIALNVILFSLAVSADTRARKAERLAQRQAARISTLEQQVLPKRDHWGAGR</sequence>
<dbReference type="RefSeq" id="WP_015235857.1">
    <property type="nucleotide sequence ID" value="NC_019793.1"/>
</dbReference>
<dbReference type="KEGG" id="dpd:Deipe_2056"/>
<name>L0A2Z5_DEIPD</name>
<reference evidence="2" key="1">
    <citation type="submission" date="2012-03" db="EMBL/GenBank/DDBJ databases">
        <title>Complete sequence of chromosome of Deinococcus peraridilitoris DSM 19664.</title>
        <authorList>
            <person name="Lucas S."/>
            <person name="Copeland A."/>
            <person name="Lapidus A."/>
            <person name="Glavina del Rio T."/>
            <person name="Dalin E."/>
            <person name="Tice H."/>
            <person name="Bruce D."/>
            <person name="Goodwin L."/>
            <person name="Pitluck S."/>
            <person name="Peters L."/>
            <person name="Mikhailova N."/>
            <person name="Lu M."/>
            <person name="Kyrpides N."/>
            <person name="Mavromatis K."/>
            <person name="Ivanova N."/>
            <person name="Brettin T."/>
            <person name="Detter J.C."/>
            <person name="Han C."/>
            <person name="Larimer F."/>
            <person name="Land M."/>
            <person name="Hauser L."/>
            <person name="Markowitz V."/>
            <person name="Cheng J.-F."/>
            <person name="Hugenholtz P."/>
            <person name="Woyke T."/>
            <person name="Wu D."/>
            <person name="Pukall R."/>
            <person name="Steenblock K."/>
            <person name="Brambilla E."/>
            <person name="Klenk H.-P."/>
            <person name="Eisen J.A."/>
        </authorList>
    </citation>
    <scope>NUCLEOTIDE SEQUENCE [LARGE SCALE GENOMIC DNA]</scope>
    <source>
        <strain evidence="2">DSM 19664 / LMG 22246 / CIP 109416 / KR-200</strain>
    </source>
</reference>